<evidence type="ECO:0000313" key="3">
    <source>
        <dbReference type="EMBL" id="KAE9456495.1"/>
    </source>
</evidence>
<dbReference type="GO" id="GO:0051082">
    <property type="term" value="F:unfolded protein binding"/>
    <property type="evidence" value="ECO:0007669"/>
    <property type="project" value="TreeGrafter"/>
</dbReference>
<feature type="compositionally biased region" description="Polar residues" evidence="2">
    <location>
        <begin position="234"/>
        <end position="245"/>
    </location>
</feature>
<accession>A0A6A4LFX2</accession>
<dbReference type="GO" id="GO:0051087">
    <property type="term" value="F:protein-folding chaperone binding"/>
    <property type="evidence" value="ECO:0007669"/>
    <property type="project" value="InterPro"/>
</dbReference>
<organism evidence="3 4">
    <name type="scientific">Rhododendron williamsianum</name>
    <dbReference type="NCBI Taxonomy" id="262921"/>
    <lineage>
        <taxon>Eukaryota</taxon>
        <taxon>Viridiplantae</taxon>
        <taxon>Streptophyta</taxon>
        <taxon>Embryophyta</taxon>
        <taxon>Tracheophyta</taxon>
        <taxon>Spermatophyta</taxon>
        <taxon>Magnoliopsida</taxon>
        <taxon>eudicotyledons</taxon>
        <taxon>Gunneridae</taxon>
        <taxon>Pentapetalae</taxon>
        <taxon>asterids</taxon>
        <taxon>Ericales</taxon>
        <taxon>Ericaceae</taxon>
        <taxon>Ericoideae</taxon>
        <taxon>Rhodoreae</taxon>
        <taxon>Rhododendron</taxon>
    </lineage>
</organism>
<feature type="region of interest" description="Disordered" evidence="2">
    <location>
        <begin position="210"/>
        <end position="245"/>
    </location>
</feature>
<dbReference type="InterPro" id="IPR000740">
    <property type="entry name" value="GrpE"/>
</dbReference>
<dbReference type="GO" id="GO:0001405">
    <property type="term" value="C:PAM complex, Tim23 associated import motor"/>
    <property type="evidence" value="ECO:0007669"/>
    <property type="project" value="TreeGrafter"/>
</dbReference>
<dbReference type="Proteomes" id="UP000428333">
    <property type="component" value="Linkage Group LG07"/>
</dbReference>
<protein>
    <submittedName>
        <fullName evidence="3">Uncharacterized protein</fullName>
    </submittedName>
</protein>
<name>A0A6A4LFX2_9ERIC</name>
<keyword evidence="1" id="KW-0175">Coiled coil</keyword>
<dbReference type="AlphaFoldDB" id="A0A6A4LFX2"/>
<sequence>MVSAQCRNSSVVSTRHHPLPVPSNQFHSLVESRYKVVGGQVSPIHHSLPNASAFQRFGFSSVPSPVNAAKENSPAAKGASTVENNGAKANTSGDAEAPEQREAPICEDSSEEMTMEDLMKLVTDKEELLKVKHEEIEKMQDKVLRSCANMVDVVDRARLESQYARQEAQYARQEAQYAKKHAETTAYVVGGQVPLFHHSLPNASAFQQFGFSSVPSPENPEKENSLPGDGGNAVENSGAATKANSSKELTMENLVKLVTEKIELLNGKHEEIEKMVKLVTEKEELLKVKHEEIEKMQDEVLRTCADTVNVPRRQGGGLLYYYALSKYL</sequence>
<feature type="coiled-coil region" evidence="1">
    <location>
        <begin position="122"/>
        <end position="183"/>
    </location>
</feature>
<dbReference type="PANTHER" id="PTHR21237">
    <property type="entry name" value="GRPE PROTEIN"/>
    <property type="match status" value="1"/>
</dbReference>
<dbReference type="EMBL" id="QEFC01001721">
    <property type="protein sequence ID" value="KAE9456495.1"/>
    <property type="molecule type" value="Genomic_DNA"/>
</dbReference>
<evidence type="ECO:0000256" key="1">
    <source>
        <dbReference type="SAM" id="Coils"/>
    </source>
</evidence>
<dbReference type="GO" id="GO:0030150">
    <property type="term" value="P:protein import into mitochondrial matrix"/>
    <property type="evidence" value="ECO:0007669"/>
    <property type="project" value="TreeGrafter"/>
</dbReference>
<dbReference type="GO" id="GO:0006457">
    <property type="term" value="P:protein folding"/>
    <property type="evidence" value="ECO:0007669"/>
    <property type="project" value="InterPro"/>
</dbReference>
<dbReference type="PANTHER" id="PTHR21237:SF23">
    <property type="entry name" value="GRPE PROTEIN HOMOLOG, MITOCHONDRIAL"/>
    <property type="match status" value="1"/>
</dbReference>
<keyword evidence="4" id="KW-1185">Reference proteome</keyword>
<feature type="non-terminal residue" evidence="3">
    <location>
        <position position="1"/>
    </location>
</feature>
<feature type="region of interest" description="Disordered" evidence="2">
    <location>
        <begin position="64"/>
        <end position="103"/>
    </location>
</feature>
<proteinExistence type="predicted"/>
<dbReference type="OrthoDB" id="10333184at2759"/>
<evidence type="ECO:0000256" key="2">
    <source>
        <dbReference type="SAM" id="MobiDB-lite"/>
    </source>
</evidence>
<feature type="compositionally biased region" description="Polar residues" evidence="2">
    <location>
        <begin position="81"/>
        <end position="93"/>
    </location>
</feature>
<dbReference type="GO" id="GO:0000774">
    <property type="term" value="F:adenyl-nucleotide exchange factor activity"/>
    <property type="evidence" value="ECO:0007669"/>
    <property type="project" value="InterPro"/>
</dbReference>
<reference evidence="3 4" key="1">
    <citation type="journal article" date="2019" name="Genome Biol. Evol.">
        <title>The Rhododendron genome and chromosomal organization provide insight into shared whole-genome duplications across the heath family (Ericaceae).</title>
        <authorList>
            <person name="Soza V.L."/>
            <person name="Lindsley D."/>
            <person name="Waalkes A."/>
            <person name="Ramage E."/>
            <person name="Patwardhan R.P."/>
            <person name="Burton J.N."/>
            <person name="Adey A."/>
            <person name="Kumar A."/>
            <person name="Qiu R."/>
            <person name="Shendure J."/>
            <person name="Hall B."/>
        </authorList>
    </citation>
    <scope>NUCLEOTIDE SEQUENCE [LARGE SCALE GENOMIC DNA]</scope>
    <source>
        <strain evidence="3">RSF 1966-606</strain>
    </source>
</reference>
<gene>
    <name evidence="3" type="ORF">C3L33_11560</name>
</gene>
<dbReference type="GO" id="GO:0042803">
    <property type="term" value="F:protein homodimerization activity"/>
    <property type="evidence" value="ECO:0007669"/>
    <property type="project" value="InterPro"/>
</dbReference>
<evidence type="ECO:0000313" key="4">
    <source>
        <dbReference type="Proteomes" id="UP000428333"/>
    </source>
</evidence>
<comment type="caution">
    <text evidence="3">The sequence shown here is derived from an EMBL/GenBank/DDBJ whole genome shotgun (WGS) entry which is preliminary data.</text>
</comment>